<keyword evidence="3 6" id="KW-0812">Transmembrane</keyword>
<dbReference type="InterPro" id="IPR043476">
    <property type="entry name" value="Yro2-like_7TM"/>
</dbReference>
<feature type="transmembrane region" description="Helical" evidence="6">
    <location>
        <begin position="186"/>
        <end position="209"/>
    </location>
</feature>
<evidence type="ECO:0000313" key="8">
    <source>
        <dbReference type="Proteomes" id="UP001270362"/>
    </source>
</evidence>
<organism evidence="7 8">
    <name type="scientific">Podospora appendiculata</name>
    <dbReference type="NCBI Taxonomy" id="314037"/>
    <lineage>
        <taxon>Eukaryota</taxon>
        <taxon>Fungi</taxon>
        <taxon>Dikarya</taxon>
        <taxon>Ascomycota</taxon>
        <taxon>Pezizomycotina</taxon>
        <taxon>Sordariomycetes</taxon>
        <taxon>Sordariomycetidae</taxon>
        <taxon>Sordariales</taxon>
        <taxon>Podosporaceae</taxon>
        <taxon>Podospora</taxon>
    </lineage>
</organism>
<evidence type="ECO:0000313" key="7">
    <source>
        <dbReference type="EMBL" id="KAK3683556.1"/>
    </source>
</evidence>
<protein>
    <recommendedName>
        <fullName evidence="9">Heat shock protein 30</fullName>
    </recommendedName>
</protein>
<gene>
    <name evidence="7" type="ORF">B0T22DRAFT_251412</name>
</gene>
<comment type="similarity">
    <text evidence="2">Belongs to the archaeal/bacterial/fungal opsin family.</text>
</comment>
<name>A0AAE0X2L5_9PEZI</name>
<dbReference type="PRINTS" id="PR00251">
    <property type="entry name" value="BACTRLOPSIN"/>
</dbReference>
<feature type="transmembrane region" description="Helical" evidence="6">
    <location>
        <begin position="155"/>
        <end position="174"/>
    </location>
</feature>
<comment type="subcellular location">
    <subcellularLocation>
        <location evidence="1">Membrane</location>
        <topology evidence="1">Multi-pass membrane protein</topology>
    </subcellularLocation>
</comment>
<evidence type="ECO:0008006" key="9">
    <source>
        <dbReference type="Google" id="ProtNLM"/>
    </source>
</evidence>
<feature type="transmembrane region" description="Helical" evidence="6">
    <location>
        <begin position="28"/>
        <end position="49"/>
    </location>
</feature>
<keyword evidence="8" id="KW-1185">Reference proteome</keyword>
<evidence type="ECO:0000256" key="6">
    <source>
        <dbReference type="SAM" id="Phobius"/>
    </source>
</evidence>
<evidence type="ECO:0000256" key="5">
    <source>
        <dbReference type="ARBA" id="ARBA00023136"/>
    </source>
</evidence>
<reference evidence="7" key="2">
    <citation type="submission" date="2023-06" db="EMBL/GenBank/DDBJ databases">
        <authorList>
            <consortium name="Lawrence Berkeley National Laboratory"/>
            <person name="Haridas S."/>
            <person name="Hensen N."/>
            <person name="Bonometti L."/>
            <person name="Westerberg I."/>
            <person name="Brannstrom I.O."/>
            <person name="Guillou S."/>
            <person name="Cros-Aarteil S."/>
            <person name="Calhoun S."/>
            <person name="Kuo A."/>
            <person name="Mondo S."/>
            <person name="Pangilinan J."/>
            <person name="Riley R."/>
            <person name="Labutti K."/>
            <person name="Andreopoulos B."/>
            <person name="Lipzen A."/>
            <person name="Chen C."/>
            <person name="Yanf M."/>
            <person name="Daum C."/>
            <person name="Ng V."/>
            <person name="Clum A."/>
            <person name="Steindorff A."/>
            <person name="Ohm R."/>
            <person name="Martin F."/>
            <person name="Silar P."/>
            <person name="Natvig D."/>
            <person name="Lalanne C."/>
            <person name="Gautier V."/>
            <person name="Ament-Velasquez S.L."/>
            <person name="Kruys A."/>
            <person name="Hutchinson M.I."/>
            <person name="Powell A.J."/>
            <person name="Barry K."/>
            <person name="Miller A.N."/>
            <person name="Grigoriev I.V."/>
            <person name="Debuchy R."/>
            <person name="Gladieux P."/>
            <person name="Thoren M.H."/>
            <person name="Johannesson H."/>
        </authorList>
    </citation>
    <scope>NUCLEOTIDE SEQUENCE</scope>
    <source>
        <strain evidence="7">CBS 314.62</strain>
    </source>
</reference>
<dbReference type="SMART" id="SM01021">
    <property type="entry name" value="Bac_rhodopsin"/>
    <property type="match status" value="1"/>
</dbReference>
<reference evidence="7" key="1">
    <citation type="journal article" date="2023" name="Mol. Phylogenet. Evol.">
        <title>Genome-scale phylogeny and comparative genomics of the fungal order Sordariales.</title>
        <authorList>
            <person name="Hensen N."/>
            <person name="Bonometti L."/>
            <person name="Westerberg I."/>
            <person name="Brannstrom I.O."/>
            <person name="Guillou S."/>
            <person name="Cros-Aarteil S."/>
            <person name="Calhoun S."/>
            <person name="Haridas S."/>
            <person name="Kuo A."/>
            <person name="Mondo S."/>
            <person name="Pangilinan J."/>
            <person name="Riley R."/>
            <person name="LaButti K."/>
            <person name="Andreopoulos B."/>
            <person name="Lipzen A."/>
            <person name="Chen C."/>
            <person name="Yan M."/>
            <person name="Daum C."/>
            <person name="Ng V."/>
            <person name="Clum A."/>
            <person name="Steindorff A."/>
            <person name="Ohm R.A."/>
            <person name="Martin F."/>
            <person name="Silar P."/>
            <person name="Natvig D.O."/>
            <person name="Lalanne C."/>
            <person name="Gautier V."/>
            <person name="Ament-Velasquez S.L."/>
            <person name="Kruys A."/>
            <person name="Hutchinson M.I."/>
            <person name="Powell A.J."/>
            <person name="Barry K."/>
            <person name="Miller A.N."/>
            <person name="Grigoriev I.V."/>
            <person name="Debuchy R."/>
            <person name="Gladieux P."/>
            <person name="Hiltunen Thoren M."/>
            <person name="Johannesson H."/>
        </authorList>
    </citation>
    <scope>NUCLEOTIDE SEQUENCE</scope>
    <source>
        <strain evidence="7">CBS 314.62</strain>
    </source>
</reference>
<evidence type="ECO:0000256" key="3">
    <source>
        <dbReference type="ARBA" id="ARBA00022692"/>
    </source>
</evidence>
<feature type="transmembrane region" description="Helical" evidence="6">
    <location>
        <begin position="129"/>
        <end position="149"/>
    </location>
</feature>
<keyword evidence="5 6" id="KW-0472">Membrane</keyword>
<evidence type="ECO:0000256" key="1">
    <source>
        <dbReference type="ARBA" id="ARBA00004141"/>
    </source>
</evidence>
<feature type="transmembrane region" description="Helical" evidence="6">
    <location>
        <begin position="104"/>
        <end position="122"/>
    </location>
</feature>
<evidence type="ECO:0000256" key="2">
    <source>
        <dbReference type="ARBA" id="ARBA00008130"/>
    </source>
</evidence>
<dbReference type="Gene3D" id="1.20.1070.10">
    <property type="entry name" value="Rhodopsin 7-helix transmembrane proteins"/>
    <property type="match status" value="1"/>
</dbReference>
<evidence type="ECO:0000256" key="4">
    <source>
        <dbReference type="ARBA" id="ARBA00022989"/>
    </source>
</evidence>
<dbReference type="CDD" id="cd15239">
    <property type="entry name" value="7tm_YRO2_fungal-like"/>
    <property type="match status" value="1"/>
</dbReference>
<accession>A0AAE0X2L5</accession>
<dbReference type="EMBL" id="JAULSO010000004">
    <property type="protein sequence ID" value="KAK3683556.1"/>
    <property type="molecule type" value="Genomic_DNA"/>
</dbReference>
<dbReference type="SUPFAM" id="SSF81321">
    <property type="entry name" value="Family A G protein-coupled receptor-like"/>
    <property type="match status" value="1"/>
</dbReference>
<dbReference type="PANTHER" id="PTHR28286">
    <property type="match status" value="1"/>
</dbReference>
<keyword evidence="4 6" id="KW-1133">Transmembrane helix</keyword>
<dbReference type="GO" id="GO:0005783">
    <property type="term" value="C:endoplasmic reticulum"/>
    <property type="evidence" value="ECO:0007669"/>
    <property type="project" value="TreeGrafter"/>
</dbReference>
<dbReference type="GO" id="GO:0005886">
    <property type="term" value="C:plasma membrane"/>
    <property type="evidence" value="ECO:0007669"/>
    <property type="project" value="TreeGrafter"/>
</dbReference>
<comment type="caution">
    <text evidence="7">The sequence shown here is derived from an EMBL/GenBank/DDBJ whole genome shotgun (WGS) entry which is preliminary data.</text>
</comment>
<feature type="transmembrane region" description="Helical" evidence="6">
    <location>
        <begin position="221"/>
        <end position="243"/>
    </location>
</feature>
<proteinExistence type="inferred from homology"/>
<dbReference type="PANTHER" id="PTHR28286:SF1">
    <property type="entry name" value="30 KDA HEAT SHOCK PROTEIN-RELATED"/>
    <property type="match status" value="1"/>
</dbReference>
<dbReference type="AlphaFoldDB" id="A0AAE0X2L5"/>
<dbReference type="InterPro" id="IPR001425">
    <property type="entry name" value="Arc/bac/fun_rhodopsins"/>
</dbReference>
<feature type="transmembrane region" description="Helical" evidence="6">
    <location>
        <begin position="56"/>
        <end position="74"/>
    </location>
</feature>
<sequence length="285" mass="30849">MAVFVRNDALDTNPPEGDQYLTVNGSDWLFTVAAVYAISFVTLYGLTHVARSGERFFHYLFLIATFTGAVSYFASGSDLGWSLVAQADNVADYGATRQIFFTKYINWVVAFPTTIIALGVLSGVAWATVAFHVALSWAWVISYLVGAYVTTNYKWGFFAAGTLAYLLLAIGTLTEGRRAAIRVGSARDYTLLAGAANLLWLLYPIAYGLSDGGNRLGLTSAFVWFGVLDVLLVPGLAFAFVVLSRGWDYNKLNIAFTQYGRVTTAAFPEKQQPSVAAGGVAETTV</sequence>
<dbReference type="Proteomes" id="UP001270362">
    <property type="component" value="Unassembled WGS sequence"/>
</dbReference>